<evidence type="ECO:0000256" key="1">
    <source>
        <dbReference type="SAM" id="Phobius"/>
    </source>
</evidence>
<feature type="transmembrane region" description="Helical" evidence="1">
    <location>
        <begin position="110"/>
        <end position="132"/>
    </location>
</feature>
<keyword evidence="1" id="KW-0472">Membrane</keyword>
<feature type="transmembrane region" description="Helical" evidence="1">
    <location>
        <begin position="167"/>
        <end position="191"/>
    </location>
</feature>
<dbReference type="EMBL" id="DXFX01000091">
    <property type="protein sequence ID" value="HIX08232.1"/>
    <property type="molecule type" value="Genomic_DNA"/>
</dbReference>
<evidence type="ECO:0000313" key="2">
    <source>
        <dbReference type="EMBL" id="HIX08232.1"/>
    </source>
</evidence>
<feature type="transmembrane region" description="Helical" evidence="1">
    <location>
        <begin position="16"/>
        <end position="33"/>
    </location>
</feature>
<name>A0A9D2AGT4_9FIRM</name>
<organism evidence="2 3">
    <name type="scientific">Candidatus Borkfalkia faecipullorum</name>
    <dbReference type="NCBI Taxonomy" id="2838510"/>
    <lineage>
        <taxon>Bacteria</taxon>
        <taxon>Bacillati</taxon>
        <taxon>Bacillota</taxon>
        <taxon>Clostridia</taxon>
        <taxon>Christensenellales</taxon>
        <taxon>Christensenellaceae</taxon>
        <taxon>Candidatus Borkfalkia</taxon>
    </lineage>
</organism>
<dbReference type="Proteomes" id="UP000824204">
    <property type="component" value="Unassembled WGS sequence"/>
</dbReference>
<comment type="caution">
    <text evidence="2">The sequence shown here is derived from an EMBL/GenBank/DDBJ whole genome shotgun (WGS) entry which is preliminary data.</text>
</comment>
<keyword evidence="1" id="KW-1133">Transmembrane helix</keyword>
<evidence type="ECO:0000313" key="3">
    <source>
        <dbReference type="Proteomes" id="UP000824204"/>
    </source>
</evidence>
<dbReference type="PANTHER" id="PTHR41309">
    <property type="entry name" value="MEMBRANE PROTEIN-RELATED"/>
    <property type="match status" value="1"/>
</dbReference>
<dbReference type="PANTHER" id="PTHR41309:SF2">
    <property type="entry name" value="MEMBRANE PROTEIN"/>
    <property type="match status" value="1"/>
</dbReference>
<protein>
    <submittedName>
        <fullName evidence="2">ABC-2 transporter permease</fullName>
    </submittedName>
</protein>
<accession>A0A9D2AGT4</accession>
<feature type="transmembrane region" description="Helical" evidence="1">
    <location>
        <begin position="144"/>
        <end position="161"/>
    </location>
</feature>
<reference evidence="2" key="1">
    <citation type="journal article" date="2021" name="PeerJ">
        <title>Extensive microbial diversity within the chicken gut microbiome revealed by metagenomics and culture.</title>
        <authorList>
            <person name="Gilroy R."/>
            <person name="Ravi A."/>
            <person name="Getino M."/>
            <person name="Pursley I."/>
            <person name="Horton D.L."/>
            <person name="Alikhan N.F."/>
            <person name="Baker D."/>
            <person name="Gharbi K."/>
            <person name="Hall N."/>
            <person name="Watson M."/>
            <person name="Adriaenssens E.M."/>
            <person name="Foster-Nyarko E."/>
            <person name="Jarju S."/>
            <person name="Secka A."/>
            <person name="Antonio M."/>
            <person name="Oren A."/>
            <person name="Chaudhuri R.R."/>
            <person name="La Ragione R."/>
            <person name="Hildebrand F."/>
            <person name="Pallen M.J."/>
        </authorList>
    </citation>
    <scope>NUCLEOTIDE SEQUENCE</scope>
    <source>
        <strain evidence="2">811</strain>
    </source>
</reference>
<dbReference type="AlphaFoldDB" id="A0A9D2AGT4"/>
<dbReference type="InterPro" id="IPR025699">
    <property type="entry name" value="ABC2_memb-like"/>
</dbReference>
<sequence length="199" mass="22135">MFGLLIKDFFNIRKQIAWYIGMIVMFFVVSLSVRNLTFSASIGLLVTISVPLTALAYEERENWQRFAAASGLGAKTMVAEKYLLGILFALFSSLAYLAVFLFCFENGTTWMEFCFPVCMQFVILSVVLPLVFRYGVERGRTMTVLFVVVLVALFAAGMGLLGDRFSLAAPAVGIAAAVTLFLLVGSFFLSLKIYEKKEF</sequence>
<proteinExistence type="predicted"/>
<keyword evidence="1" id="KW-0812">Transmembrane</keyword>
<gene>
    <name evidence="2" type="ORF">H9741_07165</name>
</gene>
<reference evidence="2" key="2">
    <citation type="submission" date="2021-04" db="EMBL/GenBank/DDBJ databases">
        <authorList>
            <person name="Gilroy R."/>
        </authorList>
    </citation>
    <scope>NUCLEOTIDE SEQUENCE</scope>
    <source>
        <strain evidence="2">811</strain>
    </source>
</reference>
<feature type="transmembrane region" description="Helical" evidence="1">
    <location>
        <begin position="82"/>
        <end position="104"/>
    </location>
</feature>
<dbReference type="Pfam" id="PF13346">
    <property type="entry name" value="ABC2_membrane_5"/>
    <property type="match status" value="1"/>
</dbReference>